<keyword evidence="2" id="KW-1185">Reference proteome</keyword>
<dbReference type="AlphaFoldDB" id="L7KTI3"/>
<gene>
    <name evidence="1" type="ORF">GOACH_36_00150</name>
</gene>
<dbReference type="EMBL" id="BANR01000036">
    <property type="protein sequence ID" value="GAC50993.1"/>
    <property type="molecule type" value="Genomic_DNA"/>
</dbReference>
<dbReference type="Proteomes" id="UP000010988">
    <property type="component" value="Unassembled WGS sequence"/>
</dbReference>
<dbReference type="RefSeq" id="WP_005179860.1">
    <property type="nucleotide sequence ID" value="NZ_BANR01000036.1"/>
</dbReference>
<evidence type="ECO:0000313" key="1">
    <source>
        <dbReference type="EMBL" id="GAC50993.1"/>
    </source>
</evidence>
<dbReference type="OrthoDB" id="5198527at2"/>
<protein>
    <submittedName>
        <fullName evidence="1">Uncharacterized protein</fullName>
    </submittedName>
</protein>
<evidence type="ECO:0000313" key="2">
    <source>
        <dbReference type="Proteomes" id="UP000010988"/>
    </source>
</evidence>
<reference evidence="1 2" key="1">
    <citation type="submission" date="2012-12" db="EMBL/GenBank/DDBJ databases">
        <title>Whole genome shotgun sequence of Gordonia aichiensis NBRC 108223.</title>
        <authorList>
            <person name="Isaki-Nakamura S."/>
            <person name="Hosoyama A."/>
            <person name="Tsuchikane K."/>
            <person name="Ando Y."/>
            <person name="Baba S."/>
            <person name="Ohji S."/>
            <person name="Hamada M."/>
            <person name="Tamura T."/>
            <person name="Yamazoe A."/>
            <person name="Yamazaki S."/>
            <person name="Fujita N."/>
        </authorList>
    </citation>
    <scope>NUCLEOTIDE SEQUENCE [LARGE SCALE GENOMIC DNA]</scope>
    <source>
        <strain evidence="1 2">NBRC 108223</strain>
    </source>
</reference>
<organism evidence="1 2">
    <name type="scientific">Gordonia aichiensis NBRC 108223</name>
    <dbReference type="NCBI Taxonomy" id="1220583"/>
    <lineage>
        <taxon>Bacteria</taxon>
        <taxon>Bacillati</taxon>
        <taxon>Actinomycetota</taxon>
        <taxon>Actinomycetes</taxon>
        <taxon>Mycobacteriales</taxon>
        <taxon>Gordoniaceae</taxon>
        <taxon>Gordonia</taxon>
    </lineage>
</organism>
<accession>L7KTI3</accession>
<comment type="caution">
    <text evidence="1">The sequence shown here is derived from an EMBL/GenBank/DDBJ whole genome shotgun (WGS) entry which is preliminary data.</text>
</comment>
<dbReference type="STRING" id="1220583.GOACH_36_00150"/>
<name>L7KTI3_9ACTN</name>
<sequence>MIIAIVIAAAVLILIGTGLIGGASRDRPGVPVRRDQELHRRVRSADAEVHAEYRAARRAMNIAAGQSWRNLVD</sequence>
<proteinExistence type="predicted"/>